<evidence type="ECO:0000313" key="7">
    <source>
        <dbReference type="Proteomes" id="UP001172457"/>
    </source>
</evidence>
<dbReference type="InterPro" id="IPR032675">
    <property type="entry name" value="LRR_dom_sf"/>
</dbReference>
<keyword evidence="7" id="KW-1185">Reference proteome</keyword>
<keyword evidence="2" id="KW-0433">Leucine-rich repeat</keyword>
<dbReference type="EMBL" id="JARYMX010000002">
    <property type="protein sequence ID" value="KAJ9559870.1"/>
    <property type="molecule type" value="Genomic_DNA"/>
</dbReference>
<dbReference type="FunFam" id="3.80.10.10:FF:000400">
    <property type="entry name" value="Nuclear pore complex protein NUP107"/>
    <property type="match status" value="1"/>
</dbReference>
<dbReference type="Pfam" id="PF00560">
    <property type="entry name" value="LRR_1"/>
    <property type="match status" value="1"/>
</dbReference>
<comment type="caution">
    <text evidence="6">The sequence shown here is derived from an EMBL/GenBank/DDBJ whole genome shotgun (WGS) entry which is preliminary data.</text>
</comment>
<dbReference type="Gene3D" id="3.80.10.10">
    <property type="entry name" value="Ribonuclease Inhibitor"/>
    <property type="match status" value="1"/>
</dbReference>
<comment type="subcellular location">
    <subcellularLocation>
        <location evidence="1">Membrane</location>
    </subcellularLocation>
</comment>
<dbReference type="PROSITE" id="PS51450">
    <property type="entry name" value="LRR"/>
    <property type="match status" value="1"/>
</dbReference>
<dbReference type="InterPro" id="IPR001611">
    <property type="entry name" value="Leu-rich_rpt"/>
</dbReference>
<accession>A0AA38TRU8</accession>
<gene>
    <name evidence="6" type="ORF">OSB04_005030</name>
</gene>
<dbReference type="Pfam" id="PF13855">
    <property type="entry name" value="LRR_8"/>
    <property type="match status" value="1"/>
</dbReference>
<dbReference type="AlphaFoldDB" id="A0AA38TRU8"/>
<protein>
    <submittedName>
        <fullName evidence="6">Uncharacterized protein</fullName>
    </submittedName>
</protein>
<evidence type="ECO:0000256" key="1">
    <source>
        <dbReference type="ARBA" id="ARBA00004370"/>
    </source>
</evidence>
<keyword evidence="4" id="KW-0677">Repeat</keyword>
<evidence type="ECO:0000256" key="4">
    <source>
        <dbReference type="ARBA" id="ARBA00022737"/>
    </source>
</evidence>
<keyword evidence="5" id="KW-0472">Membrane</keyword>
<name>A0AA38TRU8_9ASTR</name>
<evidence type="ECO:0000256" key="2">
    <source>
        <dbReference type="ARBA" id="ARBA00022614"/>
    </source>
</evidence>
<organism evidence="6 7">
    <name type="scientific">Centaurea solstitialis</name>
    <name type="common">yellow star-thistle</name>
    <dbReference type="NCBI Taxonomy" id="347529"/>
    <lineage>
        <taxon>Eukaryota</taxon>
        <taxon>Viridiplantae</taxon>
        <taxon>Streptophyta</taxon>
        <taxon>Embryophyta</taxon>
        <taxon>Tracheophyta</taxon>
        <taxon>Spermatophyta</taxon>
        <taxon>Magnoliopsida</taxon>
        <taxon>eudicotyledons</taxon>
        <taxon>Gunneridae</taxon>
        <taxon>Pentapetalae</taxon>
        <taxon>asterids</taxon>
        <taxon>campanulids</taxon>
        <taxon>Asterales</taxon>
        <taxon>Asteraceae</taxon>
        <taxon>Carduoideae</taxon>
        <taxon>Cardueae</taxon>
        <taxon>Centaureinae</taxon>
        <taxon>Centaurea</taxon>
    </lineage>
</organism>
<evidence type="ECO:0000256" key="3">
    <source>
        <dbReference type="ARBA" id="ARBA00022729"/>
    </source>
</evidence>
<proteinExistence type="predicted"/>
<dbReference type="PANTHER" id="PTHR48007">
    <property type="entry name" value="LEUCINE-RICH REPEAT RECEPTOR-LIKE PROTEIN KINASE PXC1"/>
    <property type="match status" value="1"/>
</dbReference>
<dbReference type="Proteomes" id="UP001172457">
    <property type="component" value="Chromosome 2"/>
</dbReference>
<reference evidence="6" key="1">
    <citation type="submission" date="2023-03" db="EMBL/GenBank/DDBJ databases">
        <title>Chromosome-scale reference genome and RAD-based genetic map of yellow starthistle (Centaurea solstitialis) reveal putative structural variation and QTLs associated with invader traits.</title>
        <authorList>
            <person name="Reatini B."/>
            <person name="Cang F.A."/>
            <person name="Jiang Q."/>
            <person name="Mckibben M.T.W."/>
            <person name="Barker M.S."/>
            <person name="Rieseberg L.H."/>
            <person name="Dlugosch K.M."/>
        </authorList>
    </citation>
    <scope>NUCLEOTIDE SEQUENCE</scope>
    <source>
        <strain evidence="6">CAN-66</strain>
        <tissue evidence="6">Leaf</tissue>
    </source>
</reference>
<keyword evidence="3" id="KW-0732">Signal</keyword>
<dbReference type="InterPro" id="IPR046959">
    <property type="entry name" value="PRK1-6/SRF4-like"/>
</dbReference>
<dbReference type="GO" id="GO:0016020">
    <property type="term" value="C:membrane"/>
    <property type="evidence" value="ECO:0007669"/>
    <property type="project" value="UniProtKB-SubCell"/>
</dbReference>
<dbReference type="SUPFAM" id="SSF52058">
    <property type="entry name" value="L domain-like"/>
    <property type="match status" value="1"/>
</dbReference>
<sequence length="146" mass="16337">MAGVQCRIVDGKVSRLVLENLNLSGVFAENTLTRLDQLRVLSLRNNSLVGPIPNLAGLVNLKALFLDRNDFTGGIPSSIAGLHRLRTLDLSYNKLSGVIPVELSGLDRLNYLRLDSNRFNGSIPRLINRRFKSSMFRLIFSPVRFQ</sequence>
<evidence type="ECO:0000313" key="6">
    <source>
        <dbReference type="EMBL" id="KAJ9559870.1"/>
    </source>
</evidence>
<evidence type="ECO:0000256" key="5">
    <source>
        <dbReference type="ARBA" id="ARBA00023136"/>
    </source>
</evidence>
<dbReference type="PANTHER" id="PTHR48007:SF37">
    <property type="entry name" value="LEUCINE-RICH REPEAT PROTEIN KINASE FAMILY PROTEIN"/>
    <property type="match status" value="1"/>
</dbReference>